<comment type="caution">
    <text evidence="3">The sequence shown here is derived from an EMBL/GenBank/DDBJ whole genome shotgun (WGS) entry which is preliminary data.</text>
</comment>
<accession>A0ABQ4T9P4</accession>
<keyword evidence="1" id="KW-0472">Membrane</keyword>
<keyword evidence="1" id="KW-1133">Transmembrane helix</keyword>
<dbReference type="EMBL" id="BPQV01000009">
    <property type="protein sequence ID" value="GJE28308.1"/>
    <property type="molecule type" value="Genomic_DNA"/>
</dbReference>
<dbReference type="InterPro" id="IPR012495">
    <property type="entry name" value="TadE-like_dom"/>
</dbReference>
<dbReference type="Proteomes" id="UP001055156">
    <property type="component" value="Unassembled WGS sequence"/>
</dbReference>
<evidence type="ECO:0000313" key="4">
    <source>
        <dbReference type="Proteomes" id="UP001055156"/>
    </source>
</evidence>
<evidence type="ECO:0000313" key="3">
    <source>
        <dbReference type="EMBL" id="GJE28308.1"/>
    </source>
</evidence>
<sequence>MTTALQRSRRIFANIRRIDCLSCSRGASAIEFALILPVLLLIVMNIFTCAIYLGAAHNLRQLAAEAARASIAGINDAERTSLALQSVKAGLASGSLIRPGSIDTAIADDPADPQLYRVTLTFDARSLGLASVPGIALVAPAVLTSSFSVRRGGL</sequence>
<dbReference type="RefSeq" id="WP_283206539.1">
    <property type="nucleotide sequence ID" value="NZ_BPQV01000009.1"/>
</dbReference>
<reference evidence="3" key="2">
    <citation type="submission" date="2021-08" db="EMBL/GenBank/DDBJ databases">
        <authorList>
            <person name="Tani A."/>
            <person name="Ola A."/>
            <person name="Ogura Y."/>
            <person name="Katsura K."/>
            <person name="Hayashi T."/>
        </authorList>
    </citation>
    <scope>NUCLEOTIDE SEQUENCE</scope>
    <source>
        <strain evidence="3">NBRC 15689</strain>
    </source>
</reference>
<keyword evidence="1" id="KW-0812">Transmembrane</keyword>
<protein>
    <recommendedName>
        <fullName evidence="2">TadE-like domain-containing protein</fullName>
    </recommendedName>
</protein>
<gene>
    <name evidence="3" type="ORF">LKMONMHP_3178</name>
</gene>
<proteinExistence type="predicted"/>
<feature type="domain" description="TadE-like" evidence="2">
    <location>
        <begin position="26"/>
        <end position="68"/>
    </location>
</feature>
<feature type="transmembrane region" description="Helical" evidence="1">
    <location>
        <begin position="127"/>
        <end position="149"/>
    </location>
</feature>
<reference evidence="3" key="1">
    <citation type="journal article" date="2021" name="Front. Microbiol.">
        <title>Comprehensive Comparative Genomics and Phenotyping of Methylobacterium Species.</title>
        <authorList>
            <person name="Alessa O."/>
            <person name="Ogura Y."/>
            <person name="Fujitani Y."/>
            <person name="Takami H."/>
            <person name="Hayashi T."/>
            <person name="Sahin N."/>
            <person name="Tani A."/>
        </authorList>
    </citation>
    <scope>NUCLEOTIDE SEQUENCE</scope>
    <source>
        <strain evidence="3">NBRC 15689</strain>
    </source>
</reference>
<feature type="transmembrane region" description="Helical" evidence="1">
    <location>
        <begin position="32"/>
        <end position="53"/>
    </location>
</feature>
<organism evidence="3 4">
    <name type="scientific">Methylobacterium organophilum</name>
    <dbReference type="NCBI Taxonomy" id="410"/>
    <lineage>
        <taxon>Bacteria</taxon>
        <taxon>Pseudomonadati</taxon>
        <taxon>Pseudomonadota</taxon>
        <taxon>Alphaproteobacteria</taxon>
        <taxon>Hyphomicrobiales</taxon>
        <taxon>Methylobacteriaceae</taxon>
        <taxon>Methylobacterium</taxon>
    </lineage>
</organism>
<evidence type="ECO:0000259" key="2">
    <source>
        <dbReference type="Pfam" id="PF07811"/>
    </source>
</evidence>
<name>A0ABQ4T9P4_METOR</name>
<keyword evidence="4" id="KW-1185">Reference proteome</keyword>
<evidence type="ECO:0000256" key="1">
    <source>
        <dbReference type="SAM" id="Phobius"/>
    </source>
</evidence>
<dbReference type="Pfam" id="PF07811">
    <property type="entry name" value="TadE"/>
    <property type="match status" value="1"/>
</dbReference>